<gene>
    <name evidence="1" type="ORF">OG367_00200</name>
    <name evidence="2" type="ORF">OG367_39420</name>
</gene>
<dbReference type="Proteomes" id="UP001431926">
    <property type="component" value="Chromosome"/>
</dbReference>
<organism evidence="2 3">
    <name type="scientific">Streptomyces anulatus</name>
    <name type="common">Streptomyces chrysomallus</name>
    <dbReference type="NCBI Taxonomy" id="1892"/>
    <lineage>
        <taxon>Bacteria</taxon>
        <taxon>Bacillati</taxon>
        <taxon>Actinomycetota</taxon>
        <taxon>Actinomycetes</taxon>
        <taxon>Kitasatosporales</taxon>
        <taxon>Streptomycetaceae</taxon>
        <taxon>Streptomyces</taxon>
    </lineage>
</organism>
<evidence type="ECO:0000313" key="1">
    <source>
        <dbReference type="EMBL" id="WUX34744.1"/>
    </source>
</evidence>
<evidence type="ECO:0000313" key="2">
    <source>
        <dbReference type="EMBL" id="WUX41919.1"/>
    </source>
</evidence>
<evidence type="ECO:0000313" key="3">
    <source>
        <dbReference type="Proteomes" id="UP001431926"/>
    </source>
</evidence>
<accession>A0ABZ1ZT29</accession>
<sequence length="54" mass="5794">MTVVDRQNSFRTLLRHDAATGDARLLGLYRQALYGLVFEPDACADSLAPQGAGA</sequence>
<evidence type="ECO:0008006" key="4">
    <source>
        <dbReference type="Google" id="ProtNLM"/>
    </source>
</evidence>
<name>A0ABZ1ZT29_STRAQ</name>
<proteinExistence type="predicted"/>
<keyword evidence="3" id="KW-1185">Reference proteome</keyword>
<dbReference type="EMBL" id="CP109491">
    <property type="protein sequence ID" value="WUX41919.1"/>
    <property type="molecule type" value="Genomic_DNA"/>
</dbReference>
<reference evidence="2" key="1">
    <citation type="submission" date="2022-10" db="EMBL/GenBank/DDBJ databases">
        <title>The complete genomes of actinobacterial strains from the NBC collection.</title>
        <authorList>
            <person name="Joergensen T.S."/>
            <person name="Alvarez Arevalo M."/>
            <person name="Sterndorff E.B."/>
            <person name="Faurdal D."/>
            <person name="Vuksanovic O."/>
            <person name="Mourched A.-S."/>
            <person name="Charusanti P."/>
            <person name="Shaw S."/>
            <person name="Blin K."/>
            <person name="Weber T."/>
        </authorList>
    </citation>
    <scope>NUCLEOTIDE SEQUENCE</scope>
    <source>
        <strain evidence="2">NBC_01436</strain>
    </source>
</reference>
<protein>
    <recommendedName>
        <fullName evidence="4">RNA polymerase subunit sigma</fullName>
    </recommendedName>
</protein>
<dbReference type="RefSeq" id="WP_329353809.1">
    <property type="nucleotide sequence ID" value="NZ_CP109490.1"/>
</dbReference>
<dbReference type="EMBL" id="CP109491">
    <property type="protein sequence ID" value="WUX34744.1"/>
    <property type="molecule type" value="Genomic_DNA"/>
</dbReference>